<organism evidence="2 3">
    <name type="scientific">Streptomyces filamentosus</name>
    <name type="common">Streptomyces roseosporus</name>
    <dbReference type="NCBI Taxonomy" id="67294"/>
    <lineage>
        <taxon>Bacteria</taxon>
        <taxon>Bacillati</taxon>
        <taxon>Actinomycetota</taxon>
        <taxon>Actinomycetes</taxon>
        <taxon>Kitasatosporales</taxon>
        <taxon>Streptomycetaceae</taxon>
        <taxon>Streptomyces</taxon>
    </lineage>
</organism>
<accession>A0A919EK08</accession>
<protein>
    <submittedName>
        <fullName evidence="2">Uncharacterized protein</fullName>
    </submittedName>
</protein>
<evidence type="ECO:0000313" key="3">
    <source>
        <dbReference type="Proteomes" id="UP000632849"/>
    </source>
</evidence>
<dbReference type="AlphaFoldDB" id="A0A919EK08"/>
<keyword evidence="1" id="KW-0812">Transmembrane</keyword>
<proteinExistence type="predicted"/>
<dbReference type="Proteomes" id="UP000632849">
    <property type="component" value="Unassembled WGS sequence"/>
</dbReference>
<comment type="caution">
    <text evidence="2">The sequence shown here is derived from an EMBL/GenBank/DDBJ whole genome shotgun (WGS) entry which is preliminary data.</text>
</comment>
<keyword evidence="1" id="KW-0472">Membrane</keyword>
<sequence length="62" mass="6846">MALEYPYSGATGVPRRTIGGMLWSDPENKTPKFLREAQERLRRTGVLLALAMVVLMLVAGGR</sequence>
<keyword evidence="1" id="KW-1133">Transmembrane helix</keyword>
<evidence type="ECO:0000256" key="1">
    <source>
        <dbReference type="SAM" id="Phobius"/>
    </source>
</evidence>
<dbReference type="InterPro" id="IPR058070">
    <property type="entry name" value="MmpB-like"/>
</dbReference>
<evidence type="ECO:0000313" key="2">
    <source>
        <dbReference type="EMBL" id="GHF87646.1"/>
    </source>
</evidence>
<name>A0A919EK08_STRFL</name>
<dbReference type="Pfam" id="PF26627">
    <property type="entry name" value="MmpB"/>
    <property type="match status" value="1"/>
</dbReference>
<dbReference type="EMBL" id="BNBE01000001">
    <property type="protein sequence ID" value="GHF87646.1"/>
    <property type="molecule type" value="Genomic_DNA"/>
</dbReference>
<reference evidence="2" key="1">
    <citation type="journal article" date="2014" name="Int. J. Syst. Evol. Microbiol.">
        <title>Complete genome sequence of Corynebacterium casei LMG S-19264T (=DSM 44701T), isolated from a smear-ripened cheese.</title>
        <authorList>
            <consortium name="US DOE Joint Genome Institute (JGI-PGF)"/>
            <person name="Walter F."/>
            <person name="Albersmeier A."/>
            <person name="Kalinowski J."/>
            <person name="Ruckert C."/>
        </authorList>
    </citation>
    <scope>NUCLEOTIDE SEQUENCE</scope>
    <source>
        <strain evidence="2">JCM 4122</strain>
    </source>
</reference>
<dbReference type="NCBIfam" id="NF047320">
    <property type="entry name" value="morpho_MmpB"/>
    <property type="match status" value="1"/>
</dbReference>
<keyword evidence="3" id="KW-1185">Reference proteome</keyword>
<reference evidence="2" key="2">
    <citation type="submission" date="2020-09" db="EMBL/GenBank/DDBJ databases">
        <authorList>
            <person name="Sun Q."/>
            <person name="Ohkuma M."/>
        </authorList>
    </citation>
    <scope>NUCLEOTIDE SEQUENCE</scope>
    <source>
        <strain evidence="2">JCM 4122</strain>
    </source>
</reference>
<gene>
    <name evidence="2" type="ORF">GCM10017667_15370</name>
</gene>
<feature type="transmembrane region" description="Helical" evidence="1">
    <location>
        <begin position="44"/>
        <end position="61"/>
    </location>
</feature>